<accession>A0ACB9GZ40</accession>
<keyword evidence="2" id="KW-1185">Reference proteome</keyword>
<evidence type="ECO:0000313" key="2">
    <source>
        <dbReference type="Proteomes" id="UP001055811"/>
    </source>
</evidence>
<dbReference type="Proteomes" id="UP001055811">
    <property type="component" value="Linkage Group LG01"/>
</dbReference>
<reference evidence="2" key="1">
    <citation type="journal article" date="2022" name="Mol. Ecol. Resour.">
        <title>The genomes of chicory, endive, great burdock and yacon provide insights into Asteraceae palaeo-polyploidization history and plant inulin production.</title>
        <authorList>
            <person name="Fan W."/>
            <person name="Wang S."/>
            <person name="Wang H."/>
            <person name="Wang A."/>
            <person name="Jiang F."/>
            <person name="Liu H."/>
            <person name="Zhao H."/>
            <person name="Xu D."/>
            <person name="Zhang Y."/>
        </authorList>
    </citation>
    <scope>NUCLEOTIDE SEQUENCE [LARGE SCALE GENOMIC DNA]</scope>
    <source>
        <strain evidence="2">cv. Punajuju</strain>
    </source>
</reference>
<dbReference type="EMBL" id="CM042009">
    <property type="protein sequence ID" value="KAI3788240.1"/>
    <property type="molecule type" value="Genomic_DNA"/>
</dbReference>
<name>A0ACB9GZ40_CICIN</name>
<organism evidence="1 2">
    <name type="scientific">Cichorium intybus</name>
    <name type="common">Chicory</name>
    <dbReference type="NCBI Taxonomy" id="13427"/>
    <lineage>
        <taxon>Eukaryota</taxon>
        <taxon>Viridiplantae</taxon>
        <taxon>Streptophyta</taxon>
        <taxon>Embryophyta</taxon>
        <taxon>Tracheophyta</taxon>
        <taxon>Spermatophyta</taxon>
        <taxon>Magnoliopsida</taxon>
        <taxon>eudicotyledons</taxon>
        <taxon>Gunneridae</taxon>
        <taxon>Pentapetalae</taxon>
        <taxon>asterids</taxon>
        <taxon>campanulids</taxon>
        <taxon>Asterales</taxon>
        <taxon>Asteraceae</taxon>
        <taxon>Cichorioideae</taxon>
        <taxon>Cichorieae</taxon>
        <taxon>Cichoriinae</taxon>
        <taxon>Cichorium</taxon>
    </lineage>
</organism>
<proteinExistence type="predicted"/>
<gene>
    <name evidence="1" type="ORF">L2E82_01000</name>
</gene>
<sequence>MEDWCICRISPSRRRRVQELWKYKSCTRFEERNKEAPKKTQEIMLAEQRSARRMKVMGISIRVGNWLLVSSFGLSLLAFRTFKNQSSFNSGLEASSNNSAQH</sequence>
<evidence type="ECO:0000313" key="1">
    <source>
        <dbReference type="EMBL" id="KAI3788240.1"/>
    </source>
</evidence>
<comment type="caution">
    <text evidence="1">The sequence shown here is derived from an EMBL/GenBank/DDBJ whole genome shotgun (WGS) entry which is preliminary data.</text>
</comment>
<reference evidence="1 2" key="2">
    <citation type="journal article" date="2022" name="Mol. Ecol. Resour.">
        <title>The genomes of chicory, endive, great burdock and yacon provide insights into Asteraceae paleo-polyploidization history and plant inulin production.</title>
        <authorList>
            <person name="Fan W."/>
            <person name="Wang S."/>
            <person name="Wang H."/>
            <person name="Wang A."/>
            <person name="Jiang F."/>
            <person name="Liu H."/>
            <person name="Zhao H."/>
            <person name="Xu D."/>
            <person name="Zhang Y."/>
        </authorList>
    </citation>
    <scope>NUCLEOTIDE SEQUENCE [LARGE SCALE GENOMIC DNA]</scope>
    <source>
        <strain evidence="2">cv. Punajuju</strain>
        <tissue evidence="1">Leaves</tissue>
    </source>
</reference>
<protein>
    <submittedName>
        <fullName evidence="1">Uncharacterized protein</fullName>
    </submittedName>
</protein>